<evidence type="ECO:0000313" key="2">
    <source>
        <dbReference type="EMBL" id="SKA58406.1"/>
    </source>
</evidence>
<dbReference type="PROSITE" id="PS00409">
    <property type="entry name" value="PROKAR_NTER_METHYL"/>
    <property type="match status" value="1"/>
</dbReference>
<sequence>MTYKQGFSLVEILTAIFFVAMAGVGTLKVYHFLEIAKANSAMSIEALQIAKNQVALIKSVNTSNPNCELGGEVTLANVVNCEISLAADSLFSVTITQTQSLNDAAAENYAKHFDVDVTWDDRNDTAQSLKLPVAVSKFTNLYN</sequence>
<dbReference type="RefSeq" id="WP_078753216.1">
    <property type="nucleotide sequence ID" value="NZ_FUXU01000040.1"/>
</dbReference>
<proteinExistence type="predicted"/>
<evidence type="ECO:0000256" key="1">
    <source>
        <dbReference type="SAM" id="Phobius"/>
    </source>
</evidence>
<gene>
    <name evidence="2" type="ORF">SAMN02745132_02951</name>
</gene>
<keyword evidence="1" id="KW-1133">Transmembrane helix</keyword>
<feature type="transmembrane region" description="Helical" evidence="1">
    <location>
        <begin position="12"/>
        <end position="33"/>
    </location>
</feature>
<dbReference type="EMBL" id="FUXU01000040">
    <property type="protein sequence ID" value="SKA58406.1"/>
    <property type="molecule type" value="Genomic_DNA"/>
</dbReference>
<accession>A0A1T4V0H3</accession>
<keyword evidence="1" id="KW-0812">Transmembrane</keyword>
<organism evidence="2 3">
    <name type="scientific">Enterovibrio nigricans DSM 22720</name>
    <dbReference type="NCBI Taxonomy" id="1121868"/>
    <lineage>
        <taxon>Bacteria</taxon>
        <taxon>Pseudomonadati</taxon>
        <taxon>Pseudomonadota</taxon>
        <taxon>Gammaproteobacteria</taxon>
        <taxon>Vibrionales</taxon>
        <taxon>Vibrionaceae</taxon>
        <taxon>Enterovibrio</taxon>
    </lineage>
</organism>
<dbReference type="OrthoDB" id="5917613at2"/>
<dbReference type="InterPro" id="IPR012902">
    <property type="entry name" value="N_methyl_site"/>
</dbReference>
<evidence type="ECO:0000313" key="3">
    <source>
        <dbReference type="Proteomes" id="UP000190162"/>
    </source>
</evidence>
<evidence type="ECO:0008006" key="4">
    <source>
        <dbReference type="Google" id="ProtNLM"/>
    </source>
</evidence>
<dbReference type="Proteomes" id="UP000190162">
    <property type="component" value="Unassembled WGS sequence"/>
</dbReference>
<reference evidence="3" key="1">
    <citation type="submission" date="2017-02" db="EMBL/GenBank/DDBJ databases">
        <authorList>
            <person name="Varghese N."/>
            <person name="Submissions S."/>
        </authorList>
    </citation>
    <scope>NUCLEOTIDE SEQUENCE [LARGE SCALE GENOMIC DNA]</scope>
    <source>
        <strain evidence="3">DSM 22720</strain>
    </source>
</reference>
<keyword evidence="1" id="KW-0472">Membrane</keyword>
<protein>
    <recommendedName>
        <fullName evidence="4">Prepilin-type N-terminal cleavage/methylation domain-containing protein</fullName>
    </recommendedName>
</protein>
<keyword evidence="3" id="KW-1185">Reference proteome</keyword>
<name>A0A1T4V0H3_9GAMM</name>
<dbReference type="AlphaFoldDB" id="A0A1T4V0H3"/>